<evidence type="ECO:0000259" key="8">
    <source>
        <dbReference type="PROSITE" id="PS51918"/>
    </source>
</evidence>
<evidence type="ECO:0000256" key="3">
    <source>
        <dbReference type="ARBA" id="ARBA00022691"/>
    </source>
</evidence>
<dbReference type="CDD" id="cd01335">
    <property type="entry name" value="Radical_SAM"/>
    <property type="match status" value="1"/>
</dbReference>
<name>K8FEH6_9CHLO</name>
<dbReference type="OrthoDB" id="538249at2759"/>
<dbReference type="eggNOG" id="ENOG502QV91">
    <property type="taxonomic scope" value="Eukaryota"/>
</dbReference>
<keyword evidence="2" id="KW-0004">4Fe-4S</keyword>
<feature type="region of interest" description="Disordered" evidence="7">
    <location>
        <begin position="441"/>
        <end position="471"/>
    </location>
</feature>
<gene>
    <name evidence="9" type="ORF">Bathy07g02600</name>
</gene>
<feature type="domain" description="Radical SAM core" evidence="8">
    <location>
        <begin position="184"/>
        <end position="439"/>
    </location>
</feature>
<evidence type="ECO:0000256" key="5">
    <source>
        <dbReference type="ARBA" id="ARBA00023004"/>
    </source>
</evidence>
<proteinExistence type="predicted"/>
<evidence type="ECO:0000313" key="10">
    <source>
        <dbReference type="Proteomes" id="UP000198341"/>
    </source>
</evidence>
<dbReference type="STRING" id="41875.K8FEH6"/>
<dbReference type="PANTHER" id="PTHR30544">
    <property type="entry name" value="23S RRNA METHYLTRANSFERASE"/>
    <property type="match status" value="1"/>
</dbReference>
<dbReference type="Gene3D" id="1.10.150.530">
    <property type="match status" value="1"/>
</dbReference>
<keyword evidence="10" id="KW-1185">Reference proteome</keyword>
<sequence>MVIKVAQQQQQQQQQMHSSSPPDLAKLNELFPSSEAYYQSMSRPKTIAKPDKIALKSMTRDEMKDWLVSIDEKPSRVEQLIESMYRRRQLSPTKAAAGEEEKDDDGNSSVSNYCNDVEDMSSEISAKFRAKMHELASFGGDLTLDSINVAKDGTRKVTYALSDGGIVESVIIPPLPGEAEEDGKKGRTTVCVSSQLGCAMNCQFCFTAKMGLRKNLNANQIVQQVVNARDIAGEDVTNVVFMGMGEPLHNTENVLKAVKIMTDPKGLNFSKNRVTVSTSGLIPGIERFLDESDCMLAVSLNATTNEIRNWIMPINRKYPLEDLLGVIRERFSNNSSGGGGGSSSSSSSSSSDERAKRSRRQQRVFFEYIMLANVNDSFEDADRIIEISKTIPCKINLIYFNTHDGSEFTCSNQEHILAFRNYLLENGVLATIRKSRGDEEMAACGQLGKPEDQANWKPQPPRMKPPKSMSI</sequence>
<evidence type="ECO:0000256" key="6">
    <source>
        <dbReference type="ARBA" id="ARBA00023014"/>
    </source>
</evidence>
<evidence type="ECO:0000256" key="2">
    <source>
        <dbReference type="ARBA" id="ARBA00022485"/>
    </source>
</evidence>
<dbReference type="EMBL" id="FO082272">
    <property type="protein sequence ID" value="CCO66271.1"/>
    <property type="molecule type" value="Genomic_DNA"/>
</dbReference>
<dbReference type="Proteomes" id="UP000198341">
    <property type="component" value="Chromosome 7"/>
</dbReference>
<dbReference type="FunFam" id="3.20.20.70:FF:000161">
    <property type="entry name" value="Dual-specificity RNA methyltransferase RlmN"/>
    <property type="match status" value="1"/>
</dbReference>
<dbReference type="InterPro" id="IPR007197">
    <property type="entry name" value="rSAM"/>
</dbReference>
<dbReference type="PANTHER" id="PTHR30544:SF9">
    <property type="entry name" value="RADICAL SAM SUPERFAMILY PROTEIN"/>
    <property type="match status" value="1"/>
</dbReference>
<dbReference type="GO" id="GO:0003824">
    <property type="term" value="F:catalytic activity"/>
    <property type="evidence" value="ECO:0007669"/>
    <property type="project" value="InterPro"/>
</dbReference>
<accession>K8FEH6</accession>
<dbReference type="GO" id="GO:0030488">
    <property type="term" value="P:tRNA methylation"/>
    <property type="evidence" value="ECO:0007669"/>
    <property type="project" value="TreeGrafter"/>
</dbReference>
<keyword evidence="5" id="KW-0408">Iron</keyword>
<evidence type="ECO:0000256" key="1">
    <source>
        <dbReference type="ARBA" id="ARBA00001966"/>
    </source>
</evidence>
<dbReference type="PROSITE" id="PS51918">
    <property type="entry name" value="RADICAL_SAM"/>
    <property type="match status" value="1"/>
</dbReference>
<organism evidence="9 10">
    <name type="scientific">Bathycoccus prasinos</name>
    <dbReference type="NCBI Taxonomy" id="41875"/>
    <lineage>
        <taxon>Eukaryota</taxon>
        <taxon>Viridiplantae</taxon>
        <taxon>Chlorophyta</taxon>
        <taxon>Mamiellophyceae</taxon>
        <taxon>Mamiellales</taxon>
        <taxon>Bathycoccaceae</taxon>
        <taxon>Bathycoccus</taxon>
    </lineage>
</organism>
<dbReference type="RefSeq" id="XP_007512183.1">
    <property type="nucleotide sequence ID" value="XM_007512121.1"/>
</dbReference>
<dbReference type="GO" id="GO:0070475">
    <property type="term" value="P:rRNA base methylation"/>
    <property type="evidence" value="ECO:0007669"/>
    <property type="project" value="TreeGrafter"/>
</dbReference>
<dbReference type="KEGG" id="bpg:Bathy07g02600"/>
<dbReference type="Pfam" id="PF04055">
    <property type="entry name" value="Radical_SAM"/>
    <property type="match status" value="1"/>
</dbReference>
<feature type="region of interest" description="Disordered" evidence="7">
    <location>
        <begin position="89"/>
        <end position="112"/>
    </location>
</feature>
<evidence type="ECO:0000256" key="7">
    <source>
        <dbReference type="SAM" id="MobiDB-lite"/>
    </source>
</evidence>
<evidence type="ECO:0000313" key="9">
    <source>
        <dbReference type="EMBL" id="CCO66271.1"/>
    </source>
</evidence>
<dbReference type="SFLD" id="SFLDS00029">
    <property type="entry name" value="Radical_SAM"/>
    <property type="match status" value="1"/>
</dbReference>
<protein>
    <submittedName>
        <fullName evidence="9">Radical SAM enzyme, Cfr family</fullName>
    </submittedName>
</protein>
<dbReference type="InterPro" id="IPR013785">
    <property type="entry name" value="Aldolase_TIM"/>
</dbReference>
<evidence type="ECO:0000256" key="4">
    <source>
        <dbReference type="ARBA" id="ARBA00022723"/>
    </source>
</evidence>
<dbReference type="InterPro" id="IPR058240">
    <property type="entry name" value="rSAM_sf"/>
</dbReference>
<reference evidence="9 10" key="1">
    <citation type="submission" date="2011-10" db="EMBL/GenBank/DDBJ databases">
        <authorList>
            <person name="Genoscope - CEA"/>
        </authorList>
    </citation>
    <scope>NUCLEOTIDE SEQUENCE [LARGE SCALE GENOMIC DNA]</scope>
    <source>
        <strain evidence="9 10">RCC 1105</strain>
    </source>
</reference>
<dbReference type="Gene3D" id="3.20.20.70">
    <property type="entry name" value="Aldolase class I"/>
    <property type="match status" value="1"/>
</dbReference>
<dbReference type="SUPFAM" id="SSF102114">
    <property type="entry name" value="Radical SAM enzymes"/>
    <property type="match status" value="1"/>
</dbReference>
<dbReference type="GO" id="GO:0046872">
    <property type="term" value="F:metal ion binding"/>
    <property type="evidence" value="ECO:0007669"/>
    <property type="project" value="UniProtKB-KW"/>
</dbReference>
<feature type="region of interest" description="Disordered" evidence="7">
    <location>
        <begin position="1"/>
        <end position="27"/>
    </location>
</feature>
<dbReference type="GeneID" id="19014749"/>
<dbReference type="AlphaFoldDB" id="K8FEH6"/>
<keyword evidence="4" id="KW-0479">Metal-binding</keyword>
<dbReference type="GO" id="GO:0051539">
    <property type="term" value="F:4 iron, 4 sulfur cluster binding"/>
    <property type="evidence" value="ECO:0007669"/>
    <property type="project" value="UniProtKB-KW"/>
</dbReference>
<keyword evidence="6" id="KW-0411">Iron-sulfur</keyword>
<keyword evidence="3" id="KW-0949">S-adenosyl-L-methionine</keyword>
<dbReference type="InterPro" id="IPR040072">
    <property type="entry name" value="Methyltransferase_A"/>
</dbReference>
<comment type="cofactor">
    <cofactor evidence="1">
        <name>[4Fe-4S] cluster</name>
        <dbReference type="ChEBI" id="CHEBI:49883"/>
    </cofactor>
</comment>
<feature type="region of interest" description="Disordered" evidence="7">
    <location>
        <begin position="334"/>
        <end position="356"/>
    </location>
</feature>